<dbReference type="PANTHER" id="PTHR38111">
    <property type="entry name" value="ZN(2)-C6 FUNGAL-TYPE DOMAIN-CONTAINING PROTEIN-RELATED"/>
    <property type="match status" value="1"/>
</dbReference>
<sequence>MLIHFEHIAGTSEDAWIQHLQGAAKMLEATGPELCRDGFLHQLFRHLRLLTFVASMFRNEQHAFALRKWTTIPFQIHSKTAFDELIDILFGLLPCLSVADKITTTSNTDEWRRGKLNSMVLDLIFRLYNWWSQCISMLSPVEAPADEWMSVNNKDLNEDPYHPTNFPLLFHSDMPTAALGSVYDCANVILFRLLFLSSTSAYLYEERIQRHVQSILSAKEFIAAIPGPASGRGSLMLEFPLRIIEIWNPPTQEDTNTMPADSEKSKDDDLRISSARLNELFAHFVSLMLREISSCTSSPMILSNLWTRNFTLL</sequence>
<gene>
    <name evidence="1" type="ORF">PENANT_c002G03202</name>
</gene>
<name>A0A1V6QKD8_9EURO</name>
<proteinExistence type="predicted"/>
<dbReference type="AlphaFoldDB" id="A0A1V6QKD8"/>
<dbReference type="Proteomes" id="UP000191672">
    <property type="component" value="Unassembled WGS sequence"/>
</dbReference>
<evidence type="ECO:0000313" key="1">
    <source>
        <dbReference type="EMBL" id="OQD89665.1"/>
    </source>
</evidence>
<dbReference type="InterPro" id="IPR053178">
    <property type="entry name" value="Osmoadaptation_assoc"/>
</dbReference>
<reference evidence="2" key="1">
    <citation type="journal article" date="2017" name="Nat. Microbiol.">
        <title>Global analysis of biosynthetic gene clusters reveals vast potential of secondary metabolite production in Penicillium species.</title>
        <authorList>
            <person name="Nielsen J.C."/>
            <person name="Grijseels S."/>
            <person name="Prigent S."/>
            <person name="Ji B."/>
            <person name="Dainat J."/>
            <person name="Nielsen K.F."/>
            <person name="Frisvad J.C."/>
            <person name="Workman M."/>
            <person name="Nielsen J."/>
        </authorList>
    </citation>
    <scope>NUCLEOTIDE SEQUENCE [LARGE SCALE GENOMIC DNA]</scope>
    <source>
        <strain evidence="2">IBT 31811</strain>
    </source>
</reference>
<comment type="caution">
    <text evidence="1">The sequence shown here is derived from an EMBL/GenBank/DDBJ whole genome shotgun (WGS) entry which is preliminary data.</text>
</comment>
<evidence type="ECO:0000313" key="2">
    <source>
        <dbReference type="Proteomes" id="UP000191672"/>
    </source>
</evidence>
<accession>A0A1V6QKD8</accession>
<dbReference type="EMBL" id="MDYN01000002">
    <property type="protein sequence ID" value="OQD89665.1"/>
    <property type="molecule type" value="Genomic_DNA"/>
</dbReference>
<dbReference type="STRING" id="416450.A0A1V6QKD8"/>
<keyword evidence="2" id="KW-1185">Reference proteome</keyword>
<organism evidence="1 2">
    <name type="scientific">Penicillium antarcticum</name>
    <dbReference type="NCBI Taxonomy" id="416450"/>
    <lineage>
        <taxon>Eukaryota</taxon>
        <taxon>Fungi</taxon>
        <taxon>Dikarya</taxon>
        <taxon>Ascomycota</taxon>
        <taxon>Pezizomycotina</taxon>
        <taxon>Eurotiomycetes</taxon>
        <taxon>Eurotiomycetidae</taxon>
        <taxon>Eurotiales</taxon>
        <taxon>Aspergillaceae</taxon>
        <taxon>Penicillium</taxon>
    </lineage>
</organism>
<protein>
    <submittedName>
        <fullName evidence="1">Uncharacterized protein</fullName>
    </submittedName>
</protein>